<gene>
    <name evidence="1" type="ORF">E4A48_01290</name>
</gene>
<dbReference type="EMBL" id="CP038228">
    <property type="protein sequence ID" value="QDI02514.1"/>
    <property type="molecule type" value="Genomic_DNA"/>
</dbReference>
<protein>
    <submittedName>
        <fullName evidence="1">Uncharacterized protein</fullName>
    </submittedName>
</protein>
<proteinExistence type="predicted"/>
<reference evidence="1 2" key="1">
    <citation type="submission" date="2019-03" db="EMBL/GenBank/DDBJ databases">
        <title>Tal1 in Xanthomonas translucens pv. cerealis Contributes to Virulence in Bacterial Leaf Streak of Wheat.</title>
        <authorList>
            <person name="Shah S.M.A."/>
            <person name="Haq F."/>
            <person name="Ma W."/>
            <person name="Xu X."/>
            <person name="Wang S."/>
            <person name="Xu Z."/>
            <person name="Zou L."/>
            <person name="Zhu B."/>
            <person name="Chen G."/>
        </authorList>
    </citation>
    <scope>NUCLEOTIDE SEQUENCE [LARGE SCALE GENOMIC DNA]</scope>
    <source>
        <strain evidence="1 2">01</strain>
    </source>
</reference>
<organism evidence="1 2">
    <name type="scientific">Xanthomonas cerealis pv. cerealis</name>
    <dbReference type="NCBI Taxonomy" id="152263"/>
    <lineage>
        <taxon>Bacteria</taxon>
        <taxon>Pseudomonadati</taxon>
        <taxon>Pseudomonadota</taxon>
        <taxon>Gammaproteobacteria</taxon>
        <taxon>Lysobacterales</taxon>
        <taxon>Lysobacteraceae</taxon>
        <taxon>Xanthomonas</taxon>
        <taxon>Xanthomonas translucens group</taxon>
        <taxon>Xanthomonas cerealis</taxon>
    </lineage>
</organism>
<evidence type="ECO:0000313" key="2">
    <source>
        <dbReference type="Proteomes" id="UP000319349"/>
    </source>
</evidence>
<sequence>MNYPEPQHLVDTIGKDTDDARVQAIFGKFGITLDQLRPLSKKLKGQLRWSDFDHGIHMGFNDVGLLKKIPYHDVDEGPWVLVDVAFWAKGESKVDYAGPLPFGLNFAMSRNEVKRHLSTNSLPDCTSYGDVDVWICNGVELAADFGGENGRIRCFGLAPAEGVN</sequence>
<dbReference type="AlphaFoldDB" id="A0A514E903"/>
<dbReference type="Proteomes" id="UP000319349">
    <property type="component" value="Chromosome"/>
</dbReference>
<accession>A0A514E903</accession>
<keyword evidence="2" id="KW-1185">Reference proteome</keyword>
<name>A0A514E903_9XANT</name>
<evidence type="ECO:0000313" key="1">
    <source>
        <dbReference type="EMBL" id="QDI02514.1"/>
    </source>
</evidence>
<dbReference type="RefSeq" id="WP_142741745.1">
    <property type="nucleotide sequence ID" value="NZ_CP038228.1"/>
</dbReference>